<name>A0AAP2RF45_9EURY</name>
<dbReference type="GO" id="GO:0016020">
    <property type="term" value="C:membrane"/>
    <property type="evidence" value="ECO:0007669"/>
    <property type="project" value="UniProtKB-SubCell"/>
</dbReference>
<dbReference type="CDD" id="cd17325">
    <property type="entry name" value="MFS_MdtG_SLC18_like"/>
    <property type="match status" value="1"/>
</dbReference>
<keyword evidence="4 6" id="KW-1133">Transmembrane helix</keyword>
<proteinExistence type="predicted"/>
<dbReference type="InterPro" id="IPR036259">
    <property type="entry name" value="MFS_trans_sf"/>
</dbReference>
<evidence type="ECO:0000256" key="1">
    <source>
        <dbReference type="ARBA" id="ARBA00004141"/>
    </source>
</evidence>
<dbReference type="GO" id="GO:0022857">
    <property type="term" value="F:transmembrane transporter activity"/>
    <property type="evidence" value="ECO:0007669"/>
    <property type="project" value="InterPro"/>
</dbReference>
<sequence length="431" mass="46037">MLIKNLNAAGKTWRPLSRKYTGLKGWTMSDAGKMFLNIPRSRLMVYLLILSLAGFVTSFGAHIIAVNLPSYAKMAGTGFFGIGVLIAIYDLAEVIAKPVFGFVADKKGMKVTMIAGLLVFSLSSLLYIVLDPALLILVRLLQGIGAAAFSVASMALVAEYFKNDLEGPMGIYNAIKGLGYVISPVVGGAIVLYSDFSYLFVACFFVGIAVMFVGLFIKRDSGNKKFDDDDDDDIMRFIGSFKDSRFLPWYLVTMVNMMLMAILFGFLPVYLNVSGFDPLMAGSVMAAVALAFLTIQPLSGVISKRLGFSRTILAGLAAEALFLMIIPFTSGWLTVIVSILDAAAIGVIWTLGAVAVAKAAYEGEMGLAMGNLGSYKEIGDMAGPLAIGLISQFISLTAGFVLCGMLGLAVLAPLILGSLRSRTISITKIAR</sequence>
<protein>
    <recommendedName>
        <fullName evidence="7">Major facilitator superfamily (MFS) profile domain-containing protein</fullName>
    </recommendedName>
</protein>
<dbReference type="PROSITE" id="PS50850">
    <property type="entry name" value="MFS"/>
    <property type="match status" value="1"/>
</dbReference>
<organism evidence="8 9">
    <name type="scientific">Methanooceanicella nereidis</name>
    <dbReference type="NCBI Taxonomy" id="2052831"/>
    <lineage>
        <taxon>Archaea</taxon>
        <taxon>Methanobacteriati</taxon>
        <taxon>Methanobacteriota</taxon>
        <taxon>Stenosarchaea group</taxon>
        <taxon>Methanomicrobia</taxon>
        <taxon>Methanocellales</taxon>
        <taxon>Methanocellaceae</taxon>
        <taxon>Methanooceanicella</taxon>
    </lineage>
</organism>
<feature type="transmembrane region" description="Helical" evidence="6">
    <location>
        <begin position="111"/>
        <end position="130"/>
    </location>
</feature>
<dbReference type="InterPro" id="IPR020846">
    <property type="entry name" value="MFS_dom"/>
</dbReference>
<dbReference type="InterPro" id="IPR001958">
    <property type="entry name" value="Tet-R_TetA/multi-R_MdtG-like"/>
</dbReference>
<dbReference type="InterPro" id="IPR011701">
    <property type="entry name" value="MFS"/>
</dbReference>
<feature type="domain" description="Major facilitator superfamily (MFS) profile" evidence="7">
    <location>
        <begin position="46"/>
        <end position="422"/>
    </location>
</feature>
<feature type="transmembrane region" description="Helical" evidence="6">
    <location>
        <begin position="71"/>
        <end position="91"/>
    </location>
</feature>
<dbReference type="PANTHER" id="PTHR23506">
    <property type="entry name" value="GH10249P"/>
    <property type="match status" value="1"/>
</dbReference>
<keyword evidence="3 6" id="KW-0812">Transmembrane</keyword>
<evidence type="ECO:0000313" key="9">
    <source>
        <dbReference type="Proteomes" id="UP001320159"/>
    </source>
</evidence>
<feature type="transmembrane region" description="Helical" evidence="6">
    <location>
        <begin position="43"/>
        <end position="65"/>
    </location>
</feature>
<dbReference type="AlphaFoldDB" id="A0AAP2RF45"/>
<feature type="transmembrane region" description="Helical" evidence="6">
    <location>
        <begin position="279"/>
        <end position="299"/>
    </location>
</feature>
<comment type="subcellular location">
    <subcellularLocation>
        <location evidence="1">Membrane</location>
        <topology evidence="1">Multi-pass membrane protein</topology>
    </subcellularLocation>
</comment>
<accession>A0AAP2RF45</accession>
<evidence type="ECO:0000256" key="3">
    <source>
        <dbReference type="ARBA" id="ARBA00022692"/>
    </source>
</evidence>
<feature type="transmembrane region" description="Helical" evidence="6">
    <location>
        <begin position="198"/>
        <end position="217"/>
    </location>
</feature>
<comment type="caution">
    <text evidence="8">The sequence shown here is derived from an EMBL/GenBank/DDBJ whole genome shotgun (WGS) entry which is preliminary data.</text>
</comment>
<feature type="transmembrane region" description="Helical" evidence="6">
    <location>
        <begin position="136"/>
        <end position="158"/>
    </location>
</feature>
<evidence type="ECO:0000256" key="5">
    <source>
        <dbReference type="ARBA" id="ARBA00023136"/>
    </source>
</evidence>
<dbReference type="Gene3D" id="1.20.1250.20">
    <property type="entry name" value="MFS general substrate transporter like domains"/>
    <property type="match status" value="1"/>
</dbReference>
<feature type="transmembrane region" description="Helical" evidence="6">
    <location>
        <begin position="170"/>
        <end position="192"/>
    </location>
</feature>
<evidence type="ECO:0000259" key="7">
    <source>
        <dbReference type="PROSITE" id="PS50850"/>
    </source>
</evidence>
<dbReference type="SUPFAM" id="SSF103473">
    <property type="entry name" value="MFS general substrate transporter"/>
    <property type="match status" value="1"/>
</dbReference>
<keyword evidence="5 6" id="KW-0472">Membrane</keyword>
<evidence type="ECO:0000256" key="6">
    <source>
        <dbReference type="SAM" id="Phobius"/>
    </source>
</evidence>
<dbReference type="Pfam" id="PF07690">
    <property type="entry name" value="MFS_1"/>
    <property type="match status" value="1"/>
</dbReference>
<keyword evidence="2" id="KW-0813">Transport</keyword>
<dbReference type="InterPro" id="IPR050930">
    <property type="entry name" value="MFS_Vesicular_Transporter"/>
</dbReference>
<feature type="transmembrane region" description="Helical" evidence="6">
    <location>
        <begin position="335"/>
        <end position="361"/>
    </location>
</feature>
<evidence type="ECO:0000256" key="4">
    <source>
        <dbReference type="ARBA" id="ARBA00022989"/>
    </source>
</evidence>
<feature type="transmembrane region" description="Helical" evidence="6">
    <location>
        <begin position="246"/>
        <end position="267"/>
    </location>
</feature>
<keyword evidence="9" id="KW-1185">Reference proteome</keyword>
<evidence type="ECO:0000256" key="2">
    <source>
        <dbReference type="ARBA" id="ARBA00022448"/>
    </source>
</evidence>
<reference evidence="8 9" key="1">
    <citation type="submission" date="2017-11" db="EMBL/GenBank/DDBJ databases">
        <title>Isolation and Characterization of Family Methanocellaceae Species from Potential Methane Hydrate Area Offshore Southwestern Taiwan.</title>
        <authorList>
            <person name="Zhang W.-L."/>
            <person name="Chen W.-C."/>
            <person name="Lai M.-C."/>
            <person name="Chen S.-C."/>
        </authorList>
    </citation>
    <scope>NUCLEOTIDE SEQUENCE [LARGE SCALE GENOMIC DNA]</scope>
    <source>
        <strain evidence="8 9">CWC-04</strain>
    </source>
</reference>
<dbReference type="PANTHER" id="PTHR23506:SF23">
    <property type="entry name" value="GH10249P"/>
    <property type="match status" value="1"/>
</dbReference>
<feature type="transmembrane region" description="Helical" evidence="6">
    <location>
        <begin position="382"/>
        <end position="415"/>
    </location>
</feature>
<evidence type="ECO:0000313" key="8">
    <source>
        <dbReference type="EMBL" id="MCD1295067.1"/>
    </source>
</evidence>
<dbReference type="RefSeq" id="WP_230741910.1">
    <property type="nucleotide sequence ID" value="NZ_PGCK01000006.1"/>
</dbReference>
<dbReference type="PRINTS" id="PR01035">
    <property type="entry name" value="TCRTETA"/>
</dbReference>
<dbReference type="Proteomes" id="UP001320159">
    <property type="component" value="Unassembled WGS sequence"/>
</dbReference>
<gene>
    <name evidence="8" type="ORF">CUJ83_08660</name>
</gene>
<dbReference type="EMBL" id="PGCK01000006">
    <property type="protein sequence ID" value="MCD1295067.1"/>
    <property type="molecule type" value="Genomic_DNA"/>
</dbReference>
<feature type="transmembrane region" description="Helical" evidence="6">
    <location>
        <begin position="311"/>
        <end position="329"/>
    </location>
</feature>